<name>A0A836H541_9TRYP</name>
<protein>
    <submittedName>
        <fullName evidence="2">Uncharacterized protein</fullName>
    </submittedName>
</protein>
<dbReference type="KEGG" id="lmat:92515052"/>
<accession>A0A836H541</accession>
<dbReference type="GeneID" id="92515052"/>
<comment type="caution">
    <text evidence="2">The sequence shown here is derived from an EMBL/GenBank/DDBJ whole genome shotgun (WGS) entry which is preliminary data.</text>
</comment>
<proteinExistence type="predicted"/>
<keyword evidence="3" id="KW-1185">Reference proteome</keyword>
<evidence type="ECO:0000256" key="1">
    <source>
        <dbReference type="SAM" id="MobiDB-lite"/>
    </source>
</evidence>
<reference evidence="3" key="1">
    <citation type="journal article" date="2021" name="Microbiol. Resour. Announc.">
        <title>LGAAP: Leishmaniinae Genome Assembly and Annotation Pipeline.</title>
        <authorList>
            <person name="Almutairi H."/>
            <person name="Urbaniak M.D."/>
            <person name="Bates M.D."/>
            <person name="Jariyapan N."/>
            <person name="Kwakye-Nuako G."/>
            <person name="Thomaz-Soccol V."/>
            <person name="Al-Salem W.S."/>
            <person name="Dillon R.J."/>
            <person name="Bates P.A."/>
            <person name="Gatherer D."/>
        </authorList>
    </citation>
    <scope>NUCLEOTIDE SEQUENCE [LARGE SCALE GENOMIC DNA]</scope>
</reference>
<feature type="region of interest" description="Disordered" evidence="1">
    <location>
        <begin position="1"/>
        <end position="33"/>
    </location>
</feature>
<evidence type="ECO:0000313" key="2">
    <source>
        <dbReference type="EMBL" id="KAG5477765.1"/>
    </source>
</evidence>
<dbReference type="RefSeq" id="XP_067178403.1">
    <property type="nucleotide sequence ID" value="XM_067322540.1"/>
</dbReference>
<dbReference type="PANTHER" id="PTHR31152">
    <property type="entry name" value="PLAC8 FAMILY PROTEIN"/>
    <property type="match status" value="1"/>
</dbReference>
<evidence type="ECO:0000313" key="3">
    <source>
        <dbReference type="Proteomes" id="UP000673552"/>
    </source>
</evidence>
<dbReference type="Proteomes" id="UP000673552">
    <property type="component" value="Unassembled WGS sequence"/>
</dbReference>
<dbReference type="AlphaFoldDB" id="A0A836H541"/>
<feature type="compositionally biased region" description="Low complexity" evidence="1">
    <location>
        <begin position="1"/>
        <end position="11"/>
    </location>
</feature>
<gene>
    <name evidence="2" type="ORF">LSCM1_05063</name>
</gene>
<sequence length="276" mass="28838">MAASSAASQQQQHRHDLYNASGDEAEGRVTASRLARSERPPLAAFSSVNGVASPASLVNPQTGLPLDGCYSNWTAYRGDRSSARHAASSPPAPVGTDCCGCVTCVNETDPCDNTCDCCLYCLHPTAYCLACPLCCLCCEVTCCMPCALWANRLLIRQHYHLAPDAAVDGGSVCCYSCCLQCCTCTCTEAYPSTAASTATHKTICGTSTSGASTAAAATSSPSLSCWFQLATSVSACVAAVCCLCPCAACGLAQQRDQVQRRGYPLVLQVPPEMEMM</sequence>
<dbReference type="PANTHER" id="PTHR31152:SF1">
    <property type="entry name" value="PLAC8 FAMILY PROTEIN"/>
    <property type="match status" value="1"/>
</dbReference>
<organism evidence="2 3">
    <name type="scientific">Leishmania martiniquensis</name>
    <dbReference type="NCBI Taxonomy" id="1580590"/>
    <lineage>
        <taxon>Eukaryota</taxon>
        <taxon>Discoba</taxon>
        <taxon>Euglenozoa</taxon>
        <taxon>Kinetoplastea</taxon>
        <taxon>Metakinetoplastina</taxon>
        <taxon>Trypanosomatida</taxon>
        <taxon>Trypanosomatidae</taxon>
        <taxon>Leishmaniinae</taxon>
        <taxon>Leishmania</taxon>
    </lineage>
</organism>
<reference evidence="3" key="2">
    <citation type="journal article" date="2021" name="Sci. Data">
        <title>Chromosome-scale genome sequencing, assembly and annotation of six genomes from subfamily Leishmaniinae.</title>
        <authorList>
            <person name="Almutairi H."/>
            <person name="Urbaniak M.D."/>
            <person name="Bates M.D."/>
            <person name="Jariyapan N."/>
            <person name="Kwakye-Nuako G."/>
            <person name="Thomaz Soccol V."/>
            <person name="Al-Salem W.S."/>
            <person name="Dillon R.J."/>
            <person name="Bates P.A."/>
            <person name="Gatherer D."/>
        </authorList>
    </citation>
    <scope>NUCLEOTIDE SEQUENCE [LARGE SCALE GENOMIC DNA]</scope>
</reference>
<dbReference type="EMBL" id="JAFEUZ010000024">
    <property type="protein sequence ID" value="KAG5477765.1"/>
    <property type="molecule type" value="Genomic_DNA"/>
</dbReference>
<dbReference type="OrthoDB" id="265897at2759"/>